<dbReference type="GO" id="GO:0005886">
    <property type="term" value="C:plasma membrane"/>
    <property type="evidence" value="ECO:0007669"/>
    <property type="project" value="TreeGrafter"/>
</dbReference>
<evidence type="ECO:0000313" key="7">
    <source>
        <dbReference type="EMBL" id="KAK9283446.1"/>
    </source>
</evidence>
<comment type="similarity">
    <text evidence="2">Belongs to the VAMP-associated protein (VAP) (TC 9.B.17) family.</text>
</comment>
<evidence type="ECO:0000256" key="3">
    <source>
        <dbReference type="ARBA" id="ARBA00022692"/>
    </source>
</evidence>
<proteinExistence type="inferred from homology"/>
<dbReference type="GO" id="GO:0090158">
    <property type="term" value="P:endoplasmic reticulum membrane organization"/>
    <property type="evidence" value="ECO:0007669"/>
    <property type="project" value="TreeGrafter"/>
</dbReference>
<evidence type="ECO:0000256" key="2">
    <source>
        <dbReference type="ARBA" id="ARBA00008932"/>
    </source>
</evidence>
<dbReference type="InterPro" id="IPR000535">
    <property type="entry name" value="MSP_dom"/>
</dbReference>
<evidence type="ECO:0000256" key="4">
    <source>
        <dbReference type="ARBA" id="ARBA00022989"/>
    </source>
</evidence>
<dbReference type="Pfam" id="PF00635">
    <property type="entry name" value="Motile_Sperm"/>
    <property type="match status" value="1"/>
</dbReference>
<reference evidence="7 8" key="1">
    <citation type="journal article" date="2024" name="Plant J.">
        <title>Genome sequences and population genomics reveal climatic adaptation and genomic divergence between two closely related sweetgum species.</title>
        <authorList>
            <person name="Xu W.Q."/>
            <person name="Ren C.Q."/>
            <person name="Zhang X.Y."/>
            <person name="Comes H.P."/>
            <person name="Liu X.H."/>
            <person name="Li Y.G."/>
            <person name="Kettle C.J."/>
            <person name="Jalonen R."/>
            <person name="Gaisberger H."/>
            <person name="Ma Y.Z."/>
            <person name="Qiu Y.X."/>
        </authorList>
    </citation>
    <scope>NUCLEOTIDE SEQUENCE [LARGE SCALE GENOMIC DNA]</scope>
    <source>
        <strain evidence="7">Hangzhou</strain>
    </source>
</reference>
<evidence type="ECO:0000259" key="6">
    <source>
        <dbReference type="PROSITE" id="PS50202"/>
    </source>
</evidence>
<organism evidence="7 8">
    <name type="scientific">Liquidambar formosana</name>
    <name type="common">Formosan gum</name>
    <dbReference type="NCBI Taxonomy" id="63359"/>
    <lineage>
        <taxon>Eukaryota</taxon>
        <taxon>Viridiplantae</taxon>
        <taxon>Streptophyta</taxon>
        <taxon>Embryophyta</taxon>
        <taxon>Tracheophyta</taxon>
        <taxon>Spermatophyta</taxon>
        <taxon>Magnoliopsida</taxon>
        <taxon>eudicotyledons</taxon>
        <taxon>Gunneridae</taxon>
        <taxon>Pentapetalae</taxon>
        <taxon>Saxifragales</taxon>
        <taxon>Altingiaceae</taxon>
        <taxon>Liquidambar</taxon>
    </lineage>
</organism>
<keyword evidence="5" id="KW-0472">Membrane</keyword>
<keyword evidence="8" id="KW-1185">Reference proteome</keyword>
<keyword evidence="3" id="KW-0812">Transmembrane</keyword>
<dbReference type="InterPro" id="IPR013783">
    <property type="entry name" value="Ig-like_fold"/>
</dbReference>
<dbReference type="SUPFAM" id="SSF49354">
    <property type="entry name" value="PapD-like"/>
    <property type="match status" value="1"/>
</dbReference>
<name>A0AAP0RRW2_LIQFO</name>
<dbReference type="PANTHER" id="PTHR10809:SF6">
    <property type="entry name" value="AT11025P-RELATED"/>
    <property type="match status" value="1"/>
</dbReference>
<comment type="subcellular location">
    <subcellularLocation>
        <location evidence="1">Membrane</location>
        <topology evidence="1">Single-pass type IV membrane protein</topology>
    </subcellularLocation>
</comment>
<dbReference type="AlphaFoldDB" id="A0AAP0RRW2"/>
<dbReference type="PROSITE" id="PS50202">
    <property type="entry name" value="MSP"/>
    <property type="match status" value="1"/>
</dbReference>
<dbReference type="Proteomes" id="UP001415857">
    <property type="component" value="Unassembled WGS sequence"/>
</dbReference>
<evidence type="ECO:0000256" key="5">
    <source>
        <dbReference type="ARBA" id="ARBA00023136"/>
    </source>
</evidence>
<comment type="caution">
    <text evidence="7">The sequence shown here is derived from an EMBL/GenBank/DDBJ whole genome shotgun (WGS) entry which is preliminary data.</text>
</comment>
<dbReference type="EMBL" id="JBBPBK010000006">
    <property type="protein sequence ID" value="KAK9283446.1"/>
    <property type="molecule type" value="Genomic_DNA"/>
</dbReference>
<dbReference type="GO" id="GO:0061817">
    <property type="term" value="P:endoplasmic reticulum-plasma membrane tethering"/>
    <property type="evidence" value="ECO:0007669"/>
    <property type="project" value="TreeGrafter"/>
</dbReference>
<dbReference type="InterPro" id="IPR008962">
    <property type="entry name" value="PapD-like_sf"/>
</dbReference>
<accession>A0AAP0RRW2</accession>
<protein>
    <recommendedName>
        <fullName evidence="6">MSP domain-containing protein</fullName>
    </recommendedName>
</protein>
<dbReference type="Gene3D" id="2.60.40.10">
    <property type="entry name" value="Immunoglobulins"/>
    <property type="match status" value="1"/>
</dbReference>
<evidence type="ECO:0000256" key="1">
    <source>
        <dbReference type="ARBA" id="ARBA00004211"/>
    </source>
</evidence>
<dbReference type="GO" id="GO:0005789">
    <property type="term" value="C:endoplasmic reticulum membrane"/>
    <property type="evidence" value="ECO:0007669"/>
    <property type="project" value="InterPro"/>
</dbReference>
<feature type="domain" description="MSP" evidence="6">
    <location>
        <begin position="2"/>
        <end position="116"/>
    </location>
</feature>
<dbReference type="PANTHER" id="PTHR10809">
    <property type="entry name" value="VESICLE-ASSOCIATED MEMBRANE PROTEIN-ASSOCIATED PROTEIN"/>
    <property type="match status" value="1"/>
</dbReference>
<keyword evidence="4" id="KW-1133">Transmembrane helix</keyword>
<dbReference type="InterPro" id="IPR016763">
    <property type="entry name" value="VAP"/>
</dbReference>
<gene>
    <name evidence="7" type="ORF">L1049_011689</name>
</gene>
<evidence type="ECO:0000313" key="8">
    <source>
        <dbReference type="Proteomes" id="UP001415857"/>
    </source>
</evidence>
<sequence>MERLVEVSDQEVRIDFALHSKCRANVRLRSLITTAPVAFKVQTSSSHKFLVNPPSGLIPPSSYATVQVILNSQTQLPPTFPRSPSDRFLIKTAVAPEFTHNSSESTHPESINFWFSSRDPRKLLPMTSSSRLRSWVRSFFAMRLLPATSTRLRT</sequence>